<evidence type="ECO:0000259" key="11">
    <source>
        <dbReference type="Pfam" id="PF01545"/>
    </source>
</evidence>
<feature type="transmembrane region" description="Helical" evidence="10">
    <location>
        <begin position="142"/>
        <end position="166"/>
    </location>
</feature>
<dbReference type="AlphaFoldDB" id="A0A558R864"/>
<dbReference type="EMBL" id="VNIM01000019">
    <property type="protein sequence ID" value="TVV75585.1"/>
    <property type="molecule type" value="Genomic_DNA"/>
</dbReference>
<evidence type="ECO:0000256" key="7">
    <source>
        <dbReference type="ARBA" id="ARBA00023065"/>
    </source>
</evidence>
<keyword evidence="5" id="KW-0862">Zinc</keyword>
<feature type="domain" description="Cation efflux protein cytoplasmic" evidence="12">
    <location>
        <begin position="239"/>
        <end position="312"/>
    </location>
</feature>
<feature type="transmembrane region" description="Helical" evidence="10">
    <location>
        <begin position="43"/>
        <end position="65"/>
    </location>
</feature>
<evidence type="ECO:0000256" key="2">
    <source>
        <dbReference type="ARBA" id="ARBA00008873"/>
    </source>
</evidence>
<comment type="caution">
    <text evidence="13">The sequence shown here is derived from an EMBL/GenBank/DDBJ whole genome shotgun (WGS) entry which is preliminary data.</text>
</comment>
<name>A0A558R864_9SPHN</name>
<dbReference type="InterPro" id="IPR036837">
    <property type="entry name" value="Cation_efflux_CTD_sf"/>
</dbReference>
<keyword evidence="6 10" id="KW-1133">Transmembrane helix</keyword>
<dbReference type="RefSeq" id="WP_145149459.1">
    <property type="nucleotide sequence ID" value="NZ_VNIM01000019.1"/>
</dbReference>
<feature type="transmembrane region" description="Helical" evidence="10">
    <location>
        <begin position="206"/>
        <end position="227"/>
    </location>
</feature>
<comment type="subcellular location">
    <subcellularLocation>
        <location evidence="1">Membrane</location>
        <topology evidence="1">Multi-pass membrane protein</topology>
    </subcellularLocation>
</comment>
<evidence type="ECO:0000313" key="14">
    <source>
        <dbReference type="Proteomes" id="UP000318681"/>
    </source>
</evidence>
<dbReference type="Proteomes" id="UP000318681">
    <property type="component" value="Unassembled WGS sequence"/>
</dbReference>
<evidence type="ECO:0000256" key="10">
    <source>
        <dbReference type="SAM" id="Phobius"/>
    </source>
</evidence>
<dbReference type="PANTHER" id="PTHR11562">
    <property type="entry name" value="CATION EFFLUX PROTEIN/ ZINC TRANSPORTER"/>
    <property type="match status" value="1"/>
</dbReference>
<evidence type="ECO:0000256" key="8">
    <source>
        <dbReference type="ARBA" id="ARBA00023136"/>
    </source>
</evidence>
<dbReference type="NCBIfam" id="TIGR01297">
    <property type="entry name" value="CDF"/>
    <property type="match status" value="1"/>
</dbReference>
<dbReference type="SUPFAM" id="SSF160240">
    <property type="entry name" value="Cation efflux protein cytoplasmic domain-like"/>
    <property type="match status" value="1"/>
</dbReference>
<keyword evidence="8 10" id="KW-0472">Membrane</keyword>
<dbReference type="InterPro" id="IPR027470">
    <property type="entry name" value="Cation_efflux_CTD"/>
</dbReference>
<evidence type="ECO:0000256" key="5">
    <source>
        <dbReference type="ARBA" id="ARBA00022906"/>
    </source>
</evidence>
<dbReference type="OrthoDB" id="9809646at2"/>
<dbReference type="InterPro" id="IPR050681">
    <property type="entry name" value="CDF/SLC30A"/>
</dbReference>
<organism evidence="13 14">
    <name type="scientific">Alterirhizorhabdus solaris</name>
    <dbReference type="NCBI Taxonomy" id="2529389"/>
    <lineage>
        <taxon>Bacteria</taxon>
        <taxon>Pseudomonadati</taxon>
        <taxon>Pseudomonadota</taxon>
        <taxon>Alphaproteobacteria</taxon>
        <taxon>Sphingomonadales</taxon>
        <taxon>Rhizorhabdaceae</taxon>
        <taxon>Alterirhizorhabdus</taxon>
    </lineage>
</organism>
<feature type="region of interest" description="Disordered" evidence="9">
    <location>
        <begin position="1"/>
        <end position="34"/>
    </location>
</feature>
<dbReference type="Pfam" id="PF01545">
    <property type="entry name" value="Cation_efflux"/>
    <property type="match status" value="1"/>
</dbReference>
<dbReference type="GO" id="GO:0005385">
    <property type="term" value="F:zinc ion transmembrane transporter activity"/>
    <property type="evidence" value="ECO:0007669"/>
    <property type="project" value="TreeGrafter"/>
</dbReference>
<dbReference type="Gene3D" id="1.20.1510.10">
    <property type="entry name" value="Cation efflux protein transmembrane domain"/>
    <property type="match status" value="1"/>
</dbReference>
<dbReference type="InterPro" id="IPR002524">
    <property type="entry name" value="Cation_efflux"/>
</dbReference>
<dbReference type="InterPro" id="IPR058533">
    <property type="entry name" value="Cation_efflux_TM"/>
</dbReference>
<evidence type="ECO:0000313" key="13">
    <source>
        <dbReference type="EMBL" id="TVV75585.1"/>
    </source>
</evidence>
<evidence type="ECO:0000259" key="12">
    <source>
        <dbReference type="Pfam" id="PF16916"/>
    </source>
</evidence>
<evidence type="ECO:0000256" key="3">
    <source>
        <dbReference type="ARBA" id="ARBA00022448"/>
    </source>
</evidence>
<reference evidence="13 14" key="1">
    <citation type="submission" date="2019-07" db="EMBL/GenBank/DDBJ databases">
        <title>Sphingomonas solaris sp. nov., isolated from a solar panel from Boston, Massachusetts.</title>
        <authorList>
            <person name="Tanner K."/>
            <person name="Pascual J."/>
            <person name="Mancuso C."/>
            <person name="Pereto J."/>
            <person name="Khalil A."/>
            <person name="Vilanova C."/>
        </authorList>
    </citation>
    <scope>NUCLEOTIDE SEQUENCE [LARGE SCALE GENOMIC DNA]</scope>
    <source>
        <strain evidence="13 14">R4DWN</strain>
    </source>
</reference>
<keyword evidence="7" id="KW-0406">Ion transport</keyword>
<dbReference type="Pfam" id="PF16916">
    <property type="entry name" value="ZT_dimer"/>
    <property type="match status" value="1"/>
</dbReference>
<evidence type="ECO:0000256" key="6">
    <source>
        <dbReference type="ARBA" id="ARBA00022989"/>
    </source>
</evidence>
<keyword evidence="3" id="KW-0813">Transport</keyword>
<feature type="transmembrane region" description="Helical" evidence="10">
    <location>
        <begin position="178"/>
        <end position="200"/>
    </location>
</feature>
<gene>
    <name evidence="13" type="ORF">FOY91_06620</name>
</gene>
<dbReference type="SUPFAM" id="SSF161111">
    <property type="entry name" value="Cation efflux protein transmembrane domain-like"/>
    <property type="match status" value="1"/>
</dbReference>
<keyword evidence="5" id="KW-0864">Zinc transport</keyword>
<keyword evidence="14" id="KW-1185">Reference proteome</keyword>
<feature type="compositionally biased region" description="Basic and acidic residues" evidence="9">
    <location>
        <begin position="1"/>
        <end position="19"/>
    </location>
</feature>
<dbReference type="PANTHER" id="PTHR11562:SF17">
    <property type="entry name" value="RE54080P-RELATED"/>
    <property type="match status" value="1"/>
</dbReference>
<dbReference type="GO" id="GO:0005886">
    <property type="term" value="C:plasma membrane"/>
    <property type="evidence" value="ECO:0007669"/>
    <property type="project" value="TreeGrafter"/>
</dbReference>
<evidence type="ECO:0000256" key="9">
    <source>
        <dbReference type="SAM" id="MobiDB-lite"/>
    </source>
</evidence>
<evidence type="ECO:0000256" key="1">
    <source>
        <dbReference type="ARBA" id="ARBA00004141"/>
    </source>
</evidence>
<comment type="similarity">
    <text evidence="2">Belongs to the cation diffusion facilitator (CDF) transporter (TC 2.A.4) family. SLC30A subfamily.</text>
</comment>
<dbReference type="InterPro" id="IPR027469">
    <property type="entry name" value="Cation_efflux_TMD_sf"/>
</dbReference>
<protein>
    <submittedName>
        <fullName evidence="13">Cation transporter</fullName>
    </submittedName>
</protein>
<keyword evidence="4 10" id="KW-0812">Transmembrane</keyword>
<feature type="domain" description="Cation efflux protein transmembrane" evidence="11">
    <location>
        <begin position="46"/>
        <end position="231"/>
    </location>
</feature>
<proteinExistence type="inferred from homology"/>
<accession>A0A558R864</accession>
<sequence>MSGGHRHGEGKDHAHDHGHASSGSHAGHGHAGHSHAPADFGRAFAIGITLNIGFVAIEAAAGLLVNSMALLADAGHNLSDVLGLVMAWGAYRLGRRPPNARFTYGLGSSTILAALANAVLLLVASGAILLEAVRRFADPPPVPGLPVMAIAAAGIVVNLGTALLFARGRQGDINIRGAYMHMAADAAVSAGVVGDGLLTLLTGLRWIDPATSVVIVVVIVAGTWGLLRESLALALHAVPPGIDAGEVTAALGRVPGVTGVHHVHIWATSTTATALTAHLVMPAGPPGDAFLRGIAHDLEERFAIGHATFQVERGGEADCGDCGEAG</sequence>
<evidence type="ECO:0000256" key="4">
    <source>
        <dbReference type="ARBA" id="ARBA00022692"/>
    </source>
</evidence>
<feature type="transmembrane region" description="Helical" evidence="10">
    <location>
        <begin position="106"/>
        <end position="130"/>
    </location>
</feature>